<dbReference type="EMBL" id="GL945445">
    <property type="protein sequence ID" value="EGO19110.1"/>
    <property type="molecule type" value="Genomic_DNA"/>
</dbReference>
<dbReference type="HOGENOM" id="CLU_2575327_0_0_1"/>
<dbReference type="AlphaFoldDB" id="F8PD11"/>
<organism>
    <name type="scientific">Serpula lacrymans var. lacrymans (strain S7.9)</name>
    <name type="common">Dry rot fungus</name>
    <dbReference type="NCBI Taxonomy" id="578457"/>
    <lineage>
        <taxon>Eukaryota</taxon>
        <taxon>Fungi</taxon>
        <taxon>Dikarya</taxon>
        <taxon>Basidiomycota</taxon>
        <taxon>Agaricomycotina</taxon>
        <taxon>Agaricomycetes</taxon>
        <taxon>Agaricomycetidae</taxon>
        <taxon>Boletales</taxon>
        <taxon>Coniophorineae</taxon>
        <taxon>Serpulaceae</taxon>
        <taxon>Serpula</taxon>
    </lineage>
</organism>
<protein>
    <submittedName>
        <fullName evidence="1">Uncharacterized protein</fullName>
    </submittedName>
</protein>
<name>F8PD11_SERL9</name>
<sequence>MNSLDVTEYKSLEQRLHHEILAFLKYVNPIPEEKAARQQVYELVCKVLNQRFQECQIHLCGSVAQELPLLDRPSGLEEMHI</sequence>
<dbReference type="GeneID" id="18810541"/>
<accession>F8PD11</accession>
<gene>
    <name evidence="1" type="ORF">SERLADRAFT_374823</name>
</gene>
<dbReference type="Proteomes" id="UP000008064">
    <property type="component" value="Unassembled WGS sequence"/>
</dbReference>
<reference evidence="1" key="1">
    <citation type="submission" date="2011-04" db="EMBL/GenBank/DDBJ databases">
        <title>Evolution of plant cell wall degrading machinery underlies the functional diversity of forest fungi.</title>
        <authorList>
            <consortium name="US DOE Joint Genome Institute (JGI-PGF)"/>
            <person name="Eastwood D.C."/>
            <person name="Floudas D."/>
            <person name="Binder M."/>
            <person name="Majcherczyk A."/>
            <person name="Schneider P."/>
            <person name="Aerts A."/>
            <person name="Asiegbu F.O."/>
            <person name="Baker S.E."/>
            <person name="Barry K."/>
            <person name="Bendiksby M."/>
            <person name="Blumentritt M."/>
            <person name="Coutinho P.M."/>
            <person name="Cullen D."/>
            <person name="Cullen D."/>
            <person name="Gathman A."/>
            <person name="Goodell B."/>
            <person name="Henrissat B."/>
            <person name="Ihrmark K."/>
            <person name="Kauserud H."/>
            <person name="Kohler A."/>
            <person name="LaButti K."/>
            <person name="Lapidus A."/>
            <person name="Lavin J.L."/>
            <person name="Lee Y.-H."/>
            <person name="Lindquist E."/>
            <person name="Lilly W."/>
            <person name="Lucas S."/>
            <person name="Morin E."/>
            <person name="Murat C."/>
            <person name="Oguiza J.A."/>
            <person name="Park J."/>
            <person name="Pisabarro A.G."/>
            <person name="Riley R."/>
            <person name="Rosling A."/>
            <person name="Salamov A."/>
            <person name="Schmidt O."/>
            <person name="Schmutz J."/>
            <person name="Skrede I."/>
            <person name="Stenlid J."/>
            <person name="Wiebenga A."/>
            <person name="Xie X."/>
            <person name="Kues U."/>
            <person name="Hibbett D.S."/>
            <person name="Hoffmeister D."/>
            <person name="Hogberg N."/>
            <person name="Martin F."/>
            <person name="Grigoriev I.V."/>
            <person name="Watkinson S.C."/>
        </authorList>
    </citation>
    <scope>NUCLEOTIDE SEQUENCE</scope>
    <source>
        <strain evidence="1">S7.9</strain>
    </source>
</reference>
<dbReference type="InterPro" id="IPR043519">
    <property type="entry name" value="NT_sf"/>
</dbReference>
<dbReference type="RefSeq" id="XP_007324334.1">
    <property type="nucleotide sequence ID" value="XM_007324272.1"/>
</dbReference>
<proteinExistence type="predicted"/>
<dbReference type="KEGG" id="sla:SERLADRAFT_374823"/>
<dbReference type="SUPFAM" id="SSF81301">
    <property type="entry name" value="Nucleotidyltransferase"/>
    <property type="match status" value="1"/>
</dbReference>
<evidence type="ECO:0000313" key="1">
    <source>
        <dbReference type="EMBL" id="EGO19110.1"/>
    </source>
</evidence>
<dbReference type="OrthoDB" id="2618423at2759"/>